<dbReference type="Gene3D" id="3.30.1380.10">
    <property type="match status" value="1"/>
</dbReference>
<dbReference type="AlphaFoldDB" id="A0A516G8W1"/>
<dbReference type="CDD" id="cd14852">
    <property type="entry name" value="LD-carboxypeptidase"/>
    <property type="match status" value="1"/>
</dbReference>
<dbReference type="Pfam" id="PF02557">
    <property type="entry name" value="VanY"/>
    <property type="match status" value="1"/>
</dbReference>
<evidence type="ECO:0000256" key="1">
    <source>
        <dbReference type="SAM" id="SignalP"/>
    </source>
</evidence>
<name>A0A516G8W1_9MICO</name>
<feature type="signal peptide" evidence="1">
    <location>
        <begin position="1"/>
        <end position="43"/>
    </location>
</feature>
<accession>A0A516G8W1</accession>
<dbReference type="InterPro" id="IPR003709">
    <property type="entry name" value="VanY-like_core_dom"/>
</dbReference>
<keyword evidence="1" id="KW-0732">Signal</keyword>
<dbReference type="InterPro" id="IPR058193">
    <property type="entry name" value="VanY/YodJ_core_dom"/>
</dbReference>
<evidence type="ECO:0000313" key="3">
    <source>
        <dbReference type="EMBL" id="QDO87922.1"/>
    </source>
</evidence>
<dbReference type="PANTHER" id="PTHR34385">
    <property type="entry name" value="D-ALANYL-D-ALANINE CARBOXYPEPTIDASE"/>
    <property type="match status" value="1"/>
</dbReference>
<evidence type="ECO:0000259" key="2">
    <source>
        <dbReference type="Pfam" id="PF02557"/>
    </source>
</evidence>
<dbReference type="GO" id="GO:0006508">
    <property type="term" value="P:proteolysis"/>
    <property type="evidence" value="ECO:0007669"/>
    <property type="project" value="InterPro"/>
</dbReference>
<reference evidence="3 4" key="1">
    <citation type="submission" date="2019-07" db="EMBL/GenBank/DDBJ databases">
        <title>complete genome sequencing of Ornithinimicrobium sp. H23M54.</title>
        <authorList>
            <person name="Bae J.-W."/>
            <person name="Lee S.-Y."/>
        </authorList>
    </citation>
    <scope>NUCLEOTIDE SEQUENCE [LARGE SCALE GENOMIC DNA]</scope>
    <source>
        <strain evidence="3 4">H23M54</strain>
    </source>
</reference>
<protein>
    <submittedName>
        <fullName evidence="3">M15 family metallopeptidase</fullName>
    </submittedName>
</protein>
<dbReference type="OrthoDB" id="9792074at2"/>
<feature type="domain" description="D-alanyl-D-alanine carboxypeptidase-like core" evidence="2">
    <location>
        <begin position="87"/>
        <end position="214"/>
    </location>
</feature>
<proteinExistence type="predicted"/>
<dbReference type="GO" id="GO:0008233">
    <property type="term" value="F:peptidase activity"/>
    <property type="evidence" value="ECO:0007669"/>
    <property type="project" value="InterPro"/>
</dbReference>
<dbReference type="EMBL" id="CP041616">
    <property type="protein sequence ID" value="QDO87922.1"/>
    <property type="molecule type" value="Genomic_DNA"/>
</dbReference>
<dbReference type="InterPro" id="IPR009045">
    <property type="entry name" value="Zn_M74/Hedgehog-like"/>
</dbReference>
<dbReference type="KEGG" id="orz:FNH13_05820"/>
<dbReference type="InterPro" id="IPR052179">
    <property type="entry name" value="DD-CPase-like"/>
</dbReference>
<dbReference type="PANTHER" id="PTHR34385:SF1">
    <property type="entry name" value="PEPTIDOGLYCAN L-ALANYL-D-GLUTAMATE ENDOPEPTIDASE CWLK"/>
    <property type="match status" value="1"/>
</dbReference>
<evidence type="ECO:0000313" key="4">
    <source>
        <dbReference type="Proteomes" id="UP000315395"/>
    </source>
</evidence>
<organism evidence="3 4">
    <name type="scientific">Ornithinimicrobium ciconiae</name>
    <dbReference type="NCBI Taxonomy" id="2594265"/>
    <lineage>
        <taxon>Bacteria</taxon>
        <taxon>Bacillati</taxon>
        <taxon>Actinomycetota</taxon>
        <taxon>Actinomycetes</taxon>
        <taxon>Micrococcales</taxon>
        <taxon>Ornithinimicrobiaceae</taxon>
        <taxon>Ornithinimicrobium</taxon>
    </lineage>
</organism>
<dbReference type="Proteomes" id="UP000315395">
    <property type="component" value="Chromosome"/>
</dbReference>
<sequence length="250" mass="27471">MTRQADRRLLTWQDRQVPTPRTLLFSCLAALLALSGVTGVAHANGDDTDLERHDPELLLGVVTKQQPVAPLDYAPDDLERVPGTDYELRAEVLEQLDLLFAAAEEEDLGLRVISGFRSYDTQAGTYDYWARHYGRASADATSARPGHSEHQTGLAVDLDNTTGTCYLDPCFGETKEGRWVAEHAHEFGFILSYPQGARERTGYAYEPWHLRYVGPAVAGDMHTRGIALLPDYLGAPASSVRIGELLGSLG</sequence>
<keyword evidence="4" id="KW-1185">Reference proteome</keyword>
<dbReference type="SUPFAM" id="SSF55166">
    <property type="entry name" value="Hedgehog/DD-peptidase"/>
    <property type="match status" value="1"/>
</dbReference>
<gene>
    <name evidence="3" type="ORF">FNH13_05820</name>
</gene>
<feature type="chain" id="PRO_5021768011" evidence="1">
    <location>
        <begin position="44"/>
        <end position="250"/>
    </location>
</feature>